<reference evidence="2" key="1">
    <citation type="submission" date="2020-08" db="EMBL/GenBank/DDBJ databases">
        <title>DNAmark Project.</title>
        <authorList>
            <person name="Leerhoei F."/>
        </authorList>
    </citation>
    <scope>NUCLEOTIDE SEQUENCE</scope>
    <source>
        <strain evidence="2">DM687</strain>
    </source>
</reference>
<evidence type="ECO:0000256" key="1">
    <source>
        <dbReference type="SAM" id="Phobius"/>
    </source>
</evidence>
<feature type="transmembrane region" description="Helical" evidence="1">
    <location>
        <begin position="21"/>
        <end position="40"/>
    </location>
</feature>
<feature type="transmembrane region" description="Helical" evidence="1">
    <location>
        <begin position="119"/>
        <end position="139"/>
    </location>
</feature>
<geneLocation type="mitochondrion" evidence="2"/>
<name>A0A7L7S0X1_THETS</name>
<keyword evidence="1" id="KW-0812">Transmembrane</keyword>
<proteinExistence type="predicted"/>
<keyword evidence="2" id="KW-0496">Mitochondrion</keyword>
<accession>A0A7L7S0X1</accession>
<organism evidence="2">
    <name type="scientific">Theromyzon tessulatum</name>
    <name type="common">Duck leech</name>
    <dbReference type="NCBI Taxonomy" id="13286"/>
    <lineage>
        <taxon>Eukaryota</taxon>
        <taxon>Metazoa</taxon>
        <taxon>Spiralia</taxon>
        <taxon>Lophotrochozoa</taxon>
        <taxon>Annelida</taxon>
        <taxon>Clitellata</taxon>
        <taxon>Hirudinea</taxon>
        <taxon>Rhynchobdellida</taxon>
        <taxon>Glossiphoniidae</taxon>
        <taxon>Theromyzon</taxon>
    </lineage>
</organism>
<feature type="transmembrane region" description="Helical" evidence="1">
    <location>
        <begin position="46"/>
        <end position="67"/>
    </location>
</feature>
<keyword evidence="1" id="KW-0472">Membrane</keyword>
<feature type="transmembrane region" description="Helical" evidence="1">
    <location>
        <begin position="79"/>
        <end position="99"/>
    </location>
</feature>
<sequence length="155" mass="18532">MLIMSNMLMSMFLTMMTLKTPIIMTFNILMMALLTSWIYAFTLSSWYAFLIYLIYIGGMLIMFAYFVALSPNQYLKIKLYLFTFILTFLILTLPSMMFKDKLIMYSMHSFYTTELYFDYNIPMLFFMVLLLLFIMLIIVKMINMSKGPLRPFMYV</sequence>
<evidence type="ECO:0000313" key="2">
    <source>
        <dbReference type="EMBL" id="QNV11846.1"/>
    </source>
</evidence>
<protein>
    <submittedName>
        <fullName evidence="2">NADH dehydrogenase subunit 6</fullName>
    </submittedName>
</protein>
<dbReference type="AlphaFoldDB" id="A0A7L7S0X1"/>
<dbReference type="EMBL" id="MT862407">
    <property type="protein sequence ID" value="QNV11846.1"/>
    <property type="molecule type" value="Genomic_DNA"/>
</dbReference>
<gene>
    <name evidence="2" type="primary">ND6</name>
</gene>
<keyword evidence="1" id="KW-1133">Transmembrane helix</keyword>